<evidence type="ECO:0000256" key="1">
    <source>
        <dbReference type="ARBA" id="ARBA00004651"/>
    </source>
</evidence>
<proteinExistence type="inferred from homology"/>
<evidence type="ECO:0000256" key="6">
    <source>
        <dbReference type="ARBA" id="ARBA00023136"/>
    </source>
</evidence>
<keyword evidence="4 10" id="KW-0812">Transmembrane</keyword>
<dbReference type="GO" id="GO:0022857">
    <property type="term" value="F:transmembrane transporter activity"/>
    <property type="evidence" value="ECO:0007669"/>
    <property type="project" value="InterPro"/>
</dbReference>
<evidence type="ECO:0000256" key="3">
    <source>
        <dbReference type="ARBA" id="ARBA00022475"/>
    </source>
</evidence>
<evidence type="ECO:0000256" key="7">
    <source>
        <dbReference type="ARBA" id="ARBA00023180"/>
    </source>
</evidence>
<dbReference type="Proteomes" id="UP000693738">
    <property type="component" value="Unassembled WGS sequence"/>
</dbReference>
<evidence type="ECO:0000256" key="8">
    <source>
        <dbReference type="ARBA" id="ARBA00038459"/>
    </source>
</evidence>
<evidence type="ECO:0000313" key="12">
    <source>
        <dbReference type="EMBL" id="CAG7555544.1"/>
    </source>
</evidence>
<accession>A0A8J2IKG7</accession>
<dbReference type="GO" id="GO:0005886">
    <property type="term" value="C:plasma membrane"/>
    <property type="evidence" value="ECO:0007669"/>
    <property type="project" value="UniProtKB-SubCell"/>
</dbReference>
<feature type="transmembrane region" description="Helical" evidence="10">
    <location>
        <begin position="453"/>
        <end position="478"/>
    </location>
</feature>
<dbReference type="InterPro" id="IPR011701">
    <property type="entry name" value="MFS"/>
</dbReference>
<comment type="subcellular location">
    <subcellularLocation>
        <location evidence="1">Cell membrane</location>
        <topology evidence="1">Multi-pass membrane protein</topology>
    </subcellularLocation>
</comment>
<keyword evidence="3" id="KW-1003">Cell membrane</keyword>
<keyword evidence="6 10" id="KW-0472">Membrane</keyword>
<feature type="transmembrane region" description="Helical" evidence="10">
    <location>
        <begin position="245"/>
        <end position="270"/>
    </location>
</feature>
<evidence type="ECO:0000256" key="2">
    <source>
        <dbReference type="ARBA" id="ARBA00022448"/>
    </source>
</evidence>
<organism evidence="12 13">
    <name type="scientific">Fusarium equiseti</name>
    <name type="common">Fusarium scirpi</name>
    <dbReference type="NCBI Taxonomy" id="61235"/>
    <lineage>
        <taxon>Eukaryota</taxon>
        <taxon>Fungi</taxon>
        <taxon>Dikarya</taxon>
        <taxon>Ascomycota</taxon>
        <taxon>Pezizomycotina</taxon>
        <taxon>Sordariomycetes</taxon>
        <taxon>Hypocreomycetidae</taxon>
        <taxon>Hypocreales</taxon>
        <taxon>Nectriaceae</taxon>
        <taxon>Fusarium</taxon>
        <taxon>Fusarium incarnatum-equiseti species complex</taxon>
    </lineage>
</organism>
<keyword evidence="5 10" id="KW-1133">Transmembrane helix</keyword>
<dbReference type="FunFam" id="1.20.1250.20:FF:000266">
    <property type="entry name" value="MFS multidrug transporter, putative"/>
    <property type="match status" value="1"/>
</dbReference>
<feature type="region of interest" description="Disordered" evidence="9">
    <location>
        <begin position="543"/>
        <end position="576"/>
    </location>
</feature>
<dbReference type="PROSITE" id="PS50850">
    <property type="entry name" value="MFS"/>
    <property type="match status" value="1"/>
</dbReference>
<keyword evidence="7" id="KW-0325">Glycoprotein</keyword>
<dbReference type="PANTHER" id="PTHR23502">
    <property type="entry name" value="MAJOR FACILITATOR SUPERFAMILY"/>
    <property type="match status" value="1"/>
</dbReference>
<feature type="region of interest" description="Disordered" evidence="9">
    <location>
        <begin position="1"/>
        <end position="26"/>
    </location>
</feature>
<evidence type="ECO:0000256" key="5">
    <source>
        <dbReference type="ARBA" id="ARBA00022989"/>
    </source>
</evidence>
<evidence type="ECO:0000256" key="4">
    <source>
        <dbReference type="ARBA" id="ARBA00022692"/>
    </source>
</evidence>
<feature type="transmembrane region" description="Helical" evidence="10">
    <location>
        <begin position="490"/>
        <end position="510"/>
    </location>
</feature>
<evidence type="ECO:0000313" key="13">
    <source>
        <dbReference type="Proteomes" id="UP000693738"/>
    </source>
</evidence>
<dbReference type="InterPro" id="IPR020846">
    <property type="entry name" value="MFS_dom"/>
</dbReference>
<dbReference type="PANTHER" id="PTHR23502:SF186">
    <property type="entry name" value="MAJOR FACILITATOR SUPERFAMILY (MFS) PROFILE DOMAIN-CONTAINING PROTEIN"/>
    <property type="match status" value="1"/>
</dbReference>
<feature type="transmembrane region" description="Helical" evidence="10">
    <location>
        <begin position="154"/>
        <end position="180"/>
    </location>
</feature>
<dbReference type="CDD" id="cd17323">
    <property type="entry name" value="MFS_Tpo1_MDR_like"/>
    <property type="match status" value="1"/>
</dbReference>
<comment type="caution">
    <text evidence="12">The sequence shown here is derived from an EMBL/GenBank/DDBJ whole genome shotgun (WGS) entry which is preliminary data.</text>
</comment>
<dbReference type="Pfam" id="PF07690">
    <property type="entry name" value="MFS_1"/>
    <property type="match status" value="1"/>
</dbReference>
<feature type="transmembrane region" description="Helical" evidence="10">
    <location>
        <begin position="122"/>
        <end position="142"/>
    </location>
</feature>
<protein>
    <recommendedName>
        <fullName evidence="11">Major facilitator superfamily (MFS) profile domain-containing protein</fullName>
    </recommendedName>
</protein>
<name>A0A8J2IKG7_FUSEQ</name>
<feature type="transmembrane region" description="Helical" evidence="10">
    <location>
        <begin position="396"/>
        <end position="416"/>
    </location>
</feature>
<feature type="transmembrane region" description="Helical" evidence="10">
    <location>
        <begin position="85"/>
        <end position="110"/>
    </location>
</feature>
<reference evidence="12" key="1">
    <citation type="submission" date="2021-05" db="EMBL/GenBank/DDBJ databases">
        <authorList>
            <person name="Khan N."/>
        </authorList>
    </citation>
    <scope>NUCLEOTIDE SEQUENCE</scope>
</reference>
<feature type="transmembrane region" description="Helical" evidence="10">
    <location>
        <begin position="210"/>
        <end position="233"/>
    </location>
</feature>
<feature type="transmembrane region" description="Helical" evidence="10">
    <location>
        <begin position="318"/>
        <end position="344"/>
    </location>
</feature>
<feature type="compositionally biased region" description="Basic and acidic residues" evidence="9">
    <location>
        <begin position="547"/>
        <end position="558"/>
    </location>
</feature>
<dbReference type="AlphaFoldDB" id="A0A8J2IKG7"/>
<feature type="transmembrane region" description="Helical" evidence="10">
    <location>
        <begin position="422"/>
        <end position="446"/>
    </location>
</feature>
<comment type="similarity">
    <text evidence="8">Belongs to the major facilitator superfamily. DHA1 family. Polyamines/proton antiporter (TC 2.A.1.2.16) subfamily.</text>
</comment>
<evidence type="ECO:0000256" key="9">
    <source>
        <dbReference type="SAM" id="MobiDB-lite"/>
    </source>
</evidence>
<sequence length="576" mass="62497">MTAATQIPPPESSASSTTANGADIESQRTQMKASHFSLILDQTGITEAVLNYNYAGNGTPESPYLVEFLPDDPRNALNFPRSKKWIITILQAIATLAVAFASTAYSGGLASIIMEFHVSTEVVILGISMFVLGFAIGPLFWAPLSELYGRQIPFFFSYLALTAFNAGAAGAPTMAALVVLRFFAGSFGSSPLTNAGGVIADMFEARERGLATALFAMAPFLGPTIGPIAGGFLGENEGWRWVEGMMAIFTGIVWIINSLVIPETYAPYLLRRRAAALSKKTGKIYISKVDAGRPRHTVTEQFKIALLRPWVLLFKEPIVLLTSIYMAIIYGTLYLCFAAFPIVFQQGRGWSPGVGGLAFIGIAVGMMFAVVGTILDQKRYMRVVEANGGAAPPEARLPPTLVGSILIPVGLFWFAWTNGPDVHWIVPTIGSAFFATGLVLVFLSLLNYLVDSYVIFAASVLAANSVLRSLFGAAFPLFTTYMYNDLGIHWASSIPAFLAVACVPFPFLFYKYGETIRMKCEFASEAANVLERMRTKHEVITEDQAAEEAHEAELERRASNALRRSLTKSHTNGSVS</sequence>
<feature type="domain" description="Major facilitator superfamily (MFS) profile" evidence="11">
    <location>
        <begin position="87"/>
        <end position="516"/>
    </location>
</feature>
<feature type="transmembrane region" description="Helical" evidence="10">
    <location>
        <begin position="356"/>
        <end position="375"/>
    </location>
</feature>
<evidence type="ECO:0000256" key="10">
    <source>
        <dbReference type="SAM" id="Phobius"/>
    </source>
</evidence>
<gene>
    <name evidence="12" type="ORF">FEQUK3_LOCUS1276</name>
</gene>
<keyword evidence="2" id="KW-0813">Transport</keyword>
<dbReference type="EMBL" id="CAJSTJ010000055">
    <property type="protein sequence ID" value="CAG7555544.1"/>
    <property type="molecule type" value="Genomic_DNA"/>
</dbReference>
<evidence type="ECO:0000259" key="11">
    <source>
        <dbReference type="PROSITE" id="PS50850"/>
    </source>
</evidence>